<dbReference type="Gene3D" id="1.20.1250.20">
    <property type="entry name" value="MFS general substrate transporter like domains"/>
    <property type="match status" value="1"/>
</dbReference>
<accession>A0A4Q1BUP4</accession>
<dbReference type="Pfam" id="PF00083">
    <property type="entry name" value="Sugar_tr"/>
    <property type="match status" value="2"/>
</dbReference>
<evidence type="ECO:0000256" key="1">
    <source>
        <dbReference type="ARBA" id="ARBA00004141"/>
    </source>
</evidence>
<organism evidence="6 7">
    <name type="scientific">Tremella mesenterica</name>
    <name type="common">Jelly fungus</name>
    <dbReference type="NCBI Taxonomy" id="5217"/>
    <lineage>
        <taxon>Eukaryota</taxon>
        <taxon>Fungi</taxon>
        <taxon>Dikarya</taxon>
        <taxon>Basidiomycota</taxon>
        <taxon>Agaricomycotina</taxon>
        <taxon>Tremellomycetes</taxon>
        <taxon>Tremellales</taxon>
        <taxon>Tremellaceae</taxon>
        <taxon>Tremella</taxon>
    </lineage>
</organism>
<evidence type="ECO:0000256" key="3">
    <source>
        <dbReference type="ARBA" id="ARBA00022989"/>
    </source>
</evidence>
<sequence length="415" mass="45398">MAGPTKAAPTHVADGKCGMWHGGTCMPAPTRRSVIIDHRLQGGPRKSYESTVIASIIQLPAWVKHLGYETTILDSKNQWIGPVYSLGQLVGGIIAAFFLDTMGRKPTLVIGALTMQLSTALLVWSGSFAIVIAARVIEGVSIGFLLLGYQAGIIYGIPYSTSNTGWRAALGVTFIPATILLMVLPWVPESPRYLYEKGKEEECRRVVGRLHGFHMQDGNMILSEAAQVEFEAMKAAISWDQEHGQDKWSALWNSKAARYRSFVAISSQSWWAWNGGSIFTYYYTIIFTAAGITDPHVQFGIAGAKMLPDVWGRRTNYLIGTGQACLCLLIQGGIVLGIFDKGKVNHSAGAGFVSVYIIQWFLWVMFFSPVVNMLPAEIYSAGLRARGYAIANAASMGVGFATQYPALPMYRHMHG</sequence>
<name>A0A4Q1BUP4_TREME</name>
<evidence type="ECO:0000256" key="5">
    <source>
        <dbReference type="SAM" id="Phobius"/>
    </source>
</evidence>
<feature type="transmembrane region" description="Helical" evidence="5">
    <location>
        <begin position="108"/>
        <end position="134"/>
    </location>
</feature>
<reference evidence="6 7" key="1">
    <citation type="submission" date="2016-06" db="EMBL/GenBank/DDBJ databases">
        <title>Evolution of pathogenesis and genome organization in the Tremellales.</title>
        <authorList>
            <person name="Cuomo C."/>
            <person name="Litvintseva A."/>
            <person name="Heitman J."/>
            <person name="Chen Y."/>
            <person name="Sun S."/>
            <person name="Springer D."/>
            <person name="Dromer F."/>
            <person name="Young S."/>
            <person name="Zeng Q."/>
            <person name="Chapman S."/>
            <person name="Gujja S."/>
            <person name="Saif S."/>
            <person name="Birren B."/>
        </authorList>
    </citation>
    <scope>NUCLEOTIDE SEQUENCE [LARGE SCALE GENOMIC DNA]</scope>
    <source>
        <strain evidence="6 7">ATCC 28783</strain>
    </source>
</reference>
<dbReference type="GO" id="GO:0005351">
    <property type="term" value="F:carbohydrate:proton symporter activity"/>
    <property type="evidence" value="ECO:0007669"/>
    <property type="project" value="TreeGrafter"/>
</dbReference>
<dbReference type="PANTHER" id="PTHR48022">
    <property type="entry name" value="PLASTIDIC GLUCOSE TRANSPORTER 4"/>
    <property type="match status" value="1"/>
</dbReference>
<keyword evidence="2 5" id="KW-0812">Transmembrane</keyword>
<dbReference type="PANTHER" id="PTHR48022:SF2">
    <property type="entry name" value="PLASTIDIC GLUCOSE TRANSPORTER 4"/>
    <property type="match status" value="1"/>
</dbReference>
<dbReference type="EMBL" id="SDIL01000006">
    <property type="protein sequence ID" value="RXK41716.1"/>
    <property type="molecule type" value="Genomic_DNA"/>
</dbReference>
<dbReference type="GO" id="GO:0016020">
    <property type="term" value="C:membrane"/>
    <property type="evidence" value="ECO:0007669"/>
    <property type="project" value="UniProtKB-SubCell"/>
</dbReference>
<gene>
    <name evidence="6" type="ORF">M231_00951</name>
</gene>
<proteinExistence type="predicted"/>
<dbReference type="SUPFAM" id="SSF103473">
    <property type="entry name" value="MFS general substrate transporter"/>
    <property type="match status" value="1"/>
</dbReference>
<evidence type="ECO:0000256" key="2">
    <source>
        <dbReference type="ARBA" id="ARBA00022692"/>
    </source>
</evidence>
<keyword evidence="3 5" id="KW-1133">Transmembrane helix</keyword>
<evidence type="ECO:0000313" key="6">
    <source>
        <dbReference type="EMBL" id="RXK41716.1"/>
    </source>
</evidence>
<dbReference type="InterPro" id="IPR036259">
    <property type="entry name" value="MFS_trans_sf"/>
</dbReference>
<evidence type="ECO:0000313" key="7">
    <source>
        <dbReference type="Proteomes" id="UP000289152"/>
    </source>
</evidence>
<dbReference type="STRING" id="5217.A0A4Q1BUP4"/>
<feature type="transmembrane region" description="Helical" evidence="5">
    <location>
        <begin position="79"/>
        <end position="99"/>
    </location>
</feature>
<dbReference type="VEuPathDB" id="FungiDB:TREMEDRAFT_61644"/>
<keyword evidence="7" id="KW-1185">Reference proteome</keyword>
<feature type="transmembrane region" description="Helical" evidence="5">
    <location>
        <begin position="317"/>
        <end position="339"/>
    </location>
</feature>
<feature type="transmembrane region" description="Helical" evidence="5">
    <location>
        <begin position="388"/>
        <end position="407"/>
    </location>
</feature>
<keyword evidence="4 5" id="KW-0472">Membrane</keyword>
<dbReference type="InParanoid" id="A0A4Q1BUP4"/>
<evidence type="ECO:0000256" key="4">
    <source>
        <dbReference type="ARBA" id="ARBA00023136"/>
    </source>
</evidence>
<dbReference type="InterPro" id="IPR050360">
    <property type="entry name" value="MFS_Sugar_Transporters"/>
</dbReference>
<feature type="transmembrane region" description="Helical" evidence="5">
    <location>
        <begin position="169"/>
        <end position="187"/>
    </location>
</feature>
<feature type="transmembrane region" description="Helical" evidence="5">
    <location>
        <begin position="140"/>
        <end position="157"/>
    </location>
</feature>
<comment type="caution">
    <text evidence="6">The sequence shown here is derived from an EMBL/GenBank/DDBJ whole genome shotgun (WGS) entry which is preliminary data.</text>
</comment>
<protein>
    <recommendedName>
        <fullName evidence="8">Major facilitator superfamily (MFS) profile domain-containing protein</fullName>
    </recommendedName>
</protein>
<comment type="subcellular location">
    <subcellularLocation>
        <location evidence="1">Membrane</location>
        <topology evidence="1">Multi-pass membrane protein</topology>
    </subcellularLocation>
</comment>
<dbReference type="Proteomes" id="UP000289152">
    <property type="component" value="Unassembled WGS sequence"/>
</dbReference>
<feature type="transmembrane region" description="Helical" evidence="5">
    <location>
        <begin position="351"/>
        <end position="368"/>
    </location>
</feature>
<dbReference type="OrthoDB" id="6133115at2759"/>
<dbReference type="InterPro" id="IPR005828">
    <property type="entry name" value="MFS_sugar_transport-like"/>
</dbReference>
<dbReference type="AlphaFoldDB" id="A0A4Q1BUP4"/>
<evidence type="ECO:0008006" key="8">
    <source>
        <dbReference type="Google" id="ProtNLM"/>
    </source>
</evidence>